<gene>
    <name evidence="1" type="ORF">OLC1_LOCUS10350</name>
</gene>
<proteinExistence type="predicted"/>
<dbReference type="GO" id="GO:0036297">
    <property type="term" value="P:interstrand cross-link repair"/>
    <property type="evidence" value="ECO:0007669"/>
    <property type="project" value="InterPro"/>
</dbReference>
<protein>
    <submittedName>
        <fullName evidence="1">OLC1v1037677C1</fullName>
    </submittedName>
</protein>
<dbReference type="InterPro" id="IPR039685">
    <property type="entry name" value="FANCE"/>
</dbReference>
<dbReference type="PANTHER" id="PTHR32094:SF5">
    <property type="entry name" value="FANCONI ANEMIA GROUP E PROTEIN"/>
    <property type="match status" value="1"/>
</dbReference>
<evidence type="ECO:0000313" key="2">
    <source>
        <dbReference type="Proteomes" id="UP001161247"/>
    </source>
</evidence>
<dbReference type="PANTHER" id="PTHR32094">
    <property type="entry name" value="FANCONI ANEMIA GROUP E PROTEIN"/>
    <property type="match status" value="1"/>
</dbReference>
<organism evidence="1 2">
    <name type="scientific">Oldenlandia corymbosa var. corymbosa</name>
    <dbReference type="NCBI Taxonomy" id="529605"/>
    <lineage>
        <taxon>Eukaryota</taxon>
        <taxon>Viridiplantae</taxon>
        <taxon>Streptophyta</taxon>
        <taxon>Embryophyta</taxon>
        <taxon>Tracheophyta</taxon>
        <taxon>Spermatophyta</taxon>
        <taxon>Magnoliopsida</taxon>
        <taxon>eudicotyledons</taxon>
        <taxon>Gunneridae</taxon>
        <taxon>Pentapetalae</taxon>
        <taxon>asterids</taxon>
        <taxon>lamiids</taxon>
        <taxon>Gentianales</taxon>
        <taxon>Rubiaceae</taxon>
        <taxon>Rubioideae</taxon>
        <taxon>Spermacoceae</taxon>
        <taxon>Hedyotis-Oldenlandia complex</taxon>
        <taxon>Oldenlandia</taxon>
    </lineage>
</organism>
<keyword evidence="2" id="KW-1185">Reference proteome</keyword>
<dbReference type="AlphaFoldDB" id="A0AAV1CZG3"/>
<dbReference type="Proteomes" id="UP001161247">
    <property type="component" value="Chromosome 3"/>
</dbReference>
<reference evidence="1" key="1">
    <citation type="submission" date="2023-03" db="EMBL/GenBank/DDBJ databases">
        <authorList>
            <person name="Julca I."/>
        </authorList>
    </citation>
    <scope>NUCLEOTIDE SEQUENCE</scope>
</reference>
<sequence>MERWVPLFEIFMNSPCPETEASLWLQKSFAFSSFPSISTSSFISLLTSSSEVVVVNSATSSESPSSTHTKRFMYLQTLPNAVQARILSFLVYERRRFCKRDLIELARRMLTEGHEVDFWVKKAAHQLFDVLSGSGFEWISCLDLDSEEECVEDKFRALPDWLQEAAADRGDLVLPWLPLLPEEINVGRPFCNFQDDEDSENCVEIAKQIDEDEVMGEARADDQKHVMDHEVDMMAAKLKSQILNFETTSKTIELTNDLRKLCLTSKVDSSHIMTFIEPWKADDETASIMIANLLGRDADEFGWPSQILCSVVLPKLLALEVPASRILVSATVEFCKRHQKATEYALLFPLLLKVDGINNSICDVVTRIVRECLHPAHVSAFCRKLLCEELDVKNFTCLPCHRSLIAGELVWTESLFYLMQNILNHNVPLTQDTVDKLVQEVCKFATRFPKSLKLGNFCLCFVNKCAHLLRPHKLMLMETVEHTSTLVTKSIMSKLTSL</sequence>
<accession>A0AAV1CZG3</accession>
<evidence type="ECO:0000313" key="1">
    <source>
        <dbReference type="EMBL" id="CAI9100551.1"/>
    </source>
</evidence>
<dbReference type="EMBL" id="OX459120">
    <property type="protein sequence ID" value="CAI9100551.1"/>
    <property type="molecule type" value="Genomic_DNA"/>
</dbReference>
<dbReference type="GO" id="GO:0043240">
    <property type="term" value="C:Fanconi anaemia nuclear complex"/>
    <property type="evidence" value="ECO:0007669"/>
    <property type="project" value="InterPro"/>
</dbReference>
<dbReference type="Gene3D" id="1.25.40.480">
    <property type="match status" value="1"/>
</dbReference>
<name>A0AAV1CZG3_OLDCO</name>